<organism evidence="1 2">
    <name type="scientific">Blastococcus saxobsidens</name>
    <dbReference type="NCBI Taxonomy" id="138336"/>
    <lineage>
        <taxon>Bacteria</taxon>
        <taxon>Bacillati</taxon>
        <taxon>Actinomycetota</taxon>
        <taxon>Actinomycetes</taxon>
        <taxon>Geodermatophilales</taxon>
        <taxon>Geodermatophilaceae</taxon>
        <taxon>Blastococcus</taxon>
    </lineage>
</organism>
<evidence type="ECO:0000313" key="1">
    <source>
        <dbReference type="EMBL" id="RZU34495.1"/>
    </source>
</evidence>
<accession>A0A4Q7YDZ0</accession>
<sequence length="92" mass="9903">MGRGRIARCTPEVAAGVQDAGMQDAGVHTGQDEDCGTSCTHDQHPDVILVVADDHRQATAAAAVPRCRLSYRCAPGRRGARGSRWLRPVPRR</sequence>
<reference evidence="1 2" key="1">
    <citation type="submission" date="2019-02" db="EMBL/GenBank/DDBJ databases">
        <title>Sequencing the genomes of 1000 actinobacteria strains.</title>
        <authorList>
            <person name="Klenk H.-P."/>
        </authorList>
    </citation>
    <scope>NUCLEOTIDE SEQUENCE [LARGE SCALE GENOMIC DNA]</scope>
    <source>
        <strain evidence="1 2">DSM 44509</strain>
    </source>
</reference>
<keyword evidence="2" id="KW-1185">Reference proteome</keyword>
<dbReference type="Proteomes" id="UP000292507">
    <property type="component" value="Unassembled WGS sequence"/>
</dbReference>
<evidence type="ECO:0000313" key="2">
    <source>
        <dbReference type="Proteomes" id="UP000292507"/>
    </source>
</evidence>
<dbReference type="AlphaFoldDB" id="A0A4Q7YDZ0"/>
<protein>
    <submittedName>
        <fullName evidence="1">Uncharacterized protein</fullName>
    </submittedName>
</protein>
<comment type="caution">
    <text evidence="1">The sequence shown here is derived from an EMBL/GenBank/DDBJ whole genome shotgun (WGS) entry which is preliminary data.</text>
</comment>
<gene>
    <name evidence="1" type="ORF">BKA19_4265</name>
</gene>
<proteinExistence type="predicted"/>
<name>A0A4Q7YDZ0_9ACTN</name>
<dbReference type="EMBL" id="SHKV01000001">
    <property type="protein sequence ID" value="RZU34495.1"/>
    <property type="molecule type" value="Genomic_DNA"/>
</dbReference>